<accession>A0ABS8EIU4</accession>
<name>A0ABS8EIU4_9ACTN</name>
<reference evidence="2 3" key="1">
    <citation type="submission" date="2021-08" db="EMBL/GenBank/DDBJ databases">
        <title>Genomic Architecture of Streptomyces flavotricini NGL1 and Streptomyces erythrochromogenes HMS4 With Differential Plant Beneficial attributes and laccase production capabilities.</title>
        <authorList>
            <person name="Salwan R."/>
            <person name="Kaur R."/>
            <person name="Sharma V."/>
        </authorList>
    </citation>
    <scope>NUCLEOTIDE SEQUENCE [LARGE SCALE GENOMIC DNA]</scope>
    <source>
        <strain evidence="2 3">NGL1</strain>
    </source>
</reference>
<dbReference type="EMBL" id="JAINUL010000001">
    <property type="protein sequence ID" value="MCC0100402.1"/>
    <property type="molecule type" value="Genomic_DNA"/>
</dbReference>
<evidence type="ECO:0000313" key="2">
    <source>
        <dbReference type="EMBL" id="MCC0100402.1"/>
    </source>
</evidence>
<keyword evidence="3" id="KW-1185">Reference proteome</keyword>
<gene>
    <name evidence="2" type="ORF">K7B10_37635</name>
</gene>
<dbReference type="Proteomes" id="UP001520654">
    <property type="component" value="Unassembled WGS sequence"/>
</dbReference>
<protein>
    <submittedName>
        <fullName evidence="2">Uncharacterized protein</fullName>
    </submittedName>
</protein>
<sequence>MPGAPWAVVPPARHRPELAQGFLTPGAALRTAHQRLDAVRLRKLSYDQHVVIGELARTARALADHAGQAGQAAPPSPTRRAHSSGPRVG</sequence>
<proteinExistence type="predicted"/>
<comment type="caution">
    <text evidence="2">The sequence shown here is derived from an EMBL/GenBank/DDBJ whole genome shotgun (WGS) entry which is preliminary data.</text>
</comment>
<evidence type="ECO:0000313" key="3">
    <source>
        <dbReference type="Proteomes" id="UP001520654"/>
    </source>
</evidence>
<evidence type="ECO:0000256" key="1">
    <source>
        <dbReference type="SAM" id="MobiDB-lite"/>
    </source>
</evidence>
<organism evidence="2 3">
    <name type="scientific">Streptomyces flavotricini</name>
    <dbReference type="NCBI Taxonomy" id="66888"/>
    <lineage>
        <taxon>Bacteria</taxon>
        <taxon>Bacillati</taxon>
        <taxon>Actinomycetota</taxon>
        <taxon>Actinomycetes</taxon>
        <taxon>Kitasatosporales</taxon>
        <taxon>Streptomycetaceae</taxon>
        <taxon>Streptomyces</taxon>
    </lineage>
</organism>
<feature type="region of interest" description="Disordered" evidence="1">
    <location>
        <begin position="63"/>
        <end position="89"/>
    </location>
</feature>
<dbReference type="RefSeq" id="WP_229343937.1">
    <property type="nucleotide sequence ID" value="NZ_JAINUL010000001.1"/>
</dbReference>